<keyword evidence="4" id="KW-0032">Aminotransferase</keyword>
<dbReference type="Gene3D" id="3.40.640.10">
    <property type="entry name" value="Type I PLP-dependent aspartate aminotransferase-like (Major domain)"/>
    <property type="match status" value="1"/>
</dbReference>
<evidence type="ECO:0000256" key="1">
    <source>
        <dbReference type="ARBA" id="ARBA00008954"/>
    </source>
</evidence>
<sequence length="433" mass="46553">MTTDLDRRAWELDRAHVFHSWSAQAALDPLVIAGGEGTRVWDHAGTRYLDFSSQLVNVNIGHQHPAVVAAIKEQAELLTTIAPSTANLTRGEAAERIIARAPEGFHKVFFTNGGADANENAIRMARLVTGRDKVLSRYRSYHGNTGAAIVATGDWRRIPNEYARGHVHVFGPYLYRSEFWATTPEEECARALHHLERVVQAEGAATVAAILLESVPGTAGVLVPPPGYLAGVRKICDRYGIMLILDEVMAGFGRTGRWFAFEGHDVVPDLITFAKGVNSGYVPVGGVIISDPIAAAFDERVFPGGLTYSGHPLAAASIVATLDAMEAEGIVENAARIGRDVLGPALHALAEKHDVIGEVRGEGVFWALELVADRGTREPLAASAMGALKKDLIGRGLLPFVQDNRIHVVPPCVVTDEDVSEAIAIYDEALAAL</sequence>
<accession>A0ABP6BPV7</accession>
<dbReference type="Proteomes" id="UP001500274">
    <property type="component" value="Unassembled WGS sequence"/>
</dbReference>
<dbReference type="PROSITE" id="PS00600">
    <property type="entry name" value="AA_TRANSFER_CLASS_3"/>
    <property type="match status" value="1"/>
</dbReference>
<comment type="caution">
    <text evidence="4">The sequence shown here is derived from an EMBL/GenBank/DDBJ whole genome shotgun (WGS) entry which is preliminary data.</text>
</comment>
<dbReference type="EMBL" id="BAAARI010000012">
    <property type="protein sequence ID" value="GAA2581228.1"/>
    <property type="molecule type" value="Genomic_DNA"/>
</dbReference>
<gene>
    <name evidence="4" type="ORF">GCM10009862_20500</name>
</gene>
<dbReference type="Pfam" id="PF00202">
    <property type="entry name" value="Aminotran_3"/>
    <property type="match status" value="1"/>
</dbReference>
<dbReference type="InterPro" id="IPR049704">
    <property type="entry name" value="Aminotrans_3_PPA_site"/>
</dbReference>
<evidence type="ECO:0000313" key="4">
    <source>
        <dbReference type="EMBL" id="GAA2581228.1"/>
    </source>
</evidence>
<dbReference type="PANTHER" id="PTHR43094:SF1">
    <property type="entry name" value="AMINOTRANSFERASE CLASS-III"/>
    <property type="match status" value="1"/>
</dbReference>
<dbReference type="PANTHER" id="PTHR43094">
    <property type="entry name" value="AMINOTRANSFERASE"/>
    <property type="match status" value="1"/>
</dbReference>
<reference evidence="5" key="1">
    <citation type="journal article" date="2019" name="Int. J. Syst. Evol. Microbiol.">
        <title>The Global Catalogue of Microorganisms (GCM) 10K type strain sequencing project: providing services to taxonomists for standard genome sequencing and annotation.</title>
        <authorList>
            <consortium name="The Broad Institute Genomics Platform"/>
            <consortium name="The Broad Institute Genome Sequencing Center for Infectious Disease"/>
            <person name="Wu L."/>
            <person name="Ma J."/>
        </authorList>
    </citation>
    <scope>NUCLEOTIDE SEQUENCE [LARGE SCALE GENOMIC DNA]</scope>
    <source>
        <strain evidence="5">JCM 16365</strain>
    </source>
</reference>
<dbReference type="InterPro" id="IPR015421">
    <property type="entry name" value="PyrdxlP-dep_Trfase_major"/>
</dbReference>
<evidence type="ECO:0000256" key="3">
    <source>
        <dbReference type="RuleBase" id="RU003560"/>
    </source>
</evidence>
<dbReference type="Gene3D" id="3.90.1150.10">
    <property type="entry name" value="Aspartate Aminotransferase, domain 1"/>
    <property type="match status" value="1"/>
</dbReference>
<keyword evidence="4" id="KW-0808">Transferase</keyword>
<protein>
    <submittedName>
        <fullName evidence="4">Aspartate aminotransferase family protein</fullName>
    </submittedName>
</protein>
<dbReference type="InterPro" id="IPR005814">
    <property type="entry name" value="Aminotrans_3"/>
</dbReference>
<proteinExistence type="inferred from homology"/>
<organism evidence="4 5">
    <name type="scientific">Microbacterium binotii</name>
    <dbReference type="NCBI Taxonomy" id="462710"/>
    <lineage>
        <taxon>Bacteria</taxon>
        <taxon>Bacillati</taxon>
        <taxon>Actinomycetota</taxon>
        <taxon>Actinomycetes</taxon>
        <taxon>Micrococcales</taxon>
        <taxon>Microbacteriaceae</taxon>
        <taxon>Microbacterium</taxon>
    </lineage>
</organism>
<comment type="similarity">
    <text evidence="1 3">Belongs to the class-III pyridoxal-phosphate-dependent aminotransferase family.</text>
</comment>
<dbReference type="InterPro" id="IPR015424">
    <property type="entry name" value="PyrdxlP-dep_Trfase"/>
</dbReference>
<dbReference type="CDD" id="cd00610">
    <property type="entry name" value="OAT_like"/>
    <property type="match status" value="1"/>
</dbReference>
<keyword evidence="2 3" id="KW-0663">Pyridoxal phosphate</keyword>
<name>A0ABP6BPV7_9MICO</name>
<evidence type="ECO:0000313" key="5">
    <source>
        <dbReference type="Proteomes" id="UP001500274"/>
    </source>
</evidence>
<dbReference type="SUPFAM" id="SSF53383">
    <property type="entry name" value="PLP-dependent transferases"/>
    <property type="match status" value="1"/>
</dbReference>
<evidence type="ECO:0000256" key="2">
    <source>
        <dbReference type="ARBA" id="ARBA00022898"/>
    </source>
</evidence>
<dbReference type="RefSeq" id="WP_344229163.1">
    <property type="nucleotide sequence ID" value="NZ_BAAARI010000012.1"/>
</dbReference>
<keyword evidence="5" id="KW-1185">Reference proteome</keyword>
<dbReference type="InterPro" id="IPR015422">
    <property type="entry name" value="PyrdxlP-dep_Trfase_small"/>
</dbReference>
<dbReference type="GO" id="GO:0008483">
    <property type="term" value="F:transaminase activity"/>
    <property type="evidence" value="ECO:0007669"/>
    <property type="project" value="UniProtKB-KW"/>
</dbReference>
<dbReference type="NCBIfam" id="NF004718">
    <property type="entry name" value="PRK06062.1"/>
    <property type="match status" value="1"/>
</dbReference>